<feature type="transmembrane region" description="Helical" evidence="7">
    <location>
        <begin position="21"/>
        <end position="43"/>
    </location>
</feature>
<gene>
    <name evidence="9" type="ORF">LPB3_01325</name>
</gene>
<evidence type="ECO:0000256" key="6">
    <source>
        <dbReference type="RuleBase" id="RU003376"/>
    </source>
</evidence>
<dbReference type="RefSeq" id="WP_065317798.1">
    <property type="nucleotide sequence ID" value="NZ_CP017477.1"/>
</dbReference>
<dbReference type="Pfam" id="PF00510">
    <property type="entry name" value="COX3"/>
    <property type="match status" value="1"/>
</dbReference>
<dbReference type="Proteomes" id="UP000092584">
    <property type="component" value="Unassembled WGS sequence"/>
</dbReference>
<feature type="transmembrane region" description="Helical" evidence="7">
    <location>
        <begin position="55"/>
        <end position="75"/>
    </location>
</feature>
<keyword evidence="5 7" id="KW-0472">Membrane</keyword>
<sequence length="195" mass="22547">MTNEQILNQEYIVAKKKSAKPMLWVSMISMVMFFAGLTSAYVISMKREDWVAFDLPQAFYISTILIVASSITLLLSQRFLKQDKRQLSLIMVVVTLLLGIGFVWQQYVGFNQLKSIGLFFTGPESTVSTSFIIGISFMHVLHIIAGLVVLFVVIYNHFKYKYKSDDMLGFELGAIFWHFVDLLWIYLFLFFSFIK</sequence>
<comment type="subcellular location">
    <subcellularLocation>
        <location evidence="6">Cell membrane</location>
        <topology evidence="6">Multi-pass membrane protein</topology>
    </subcellularLocation>
    <subcellularLocation>
        <location evidence="1">Membrane</location>
        <topology evidence="1">Multi-pass membrane protein</topology>
    </subcellularLocation>
</comment>
<evidence type="ECO:0000256" key="7">
    <source>
        <dbReference type="SAM" id="Phobius"/>
    </source>
</evidence>
<evidence type="ECO:0000259" key="8">
    <source>
        <dbReference type="PROSITE" id="PS50253"/>
    </source>
</evidence>
<dbReference type="InterPro" id="IPR035973">
    <property type="entry name" value="Cyt_c_oxidase_su3-like_sf"/>
</dbReference>
<accession>A0A1B8U3B8</accession>
<name>A0A1B8U3B8_9FLAO</name>
<feature type="transmembrane region" description="Helical" evidence="7">
    <location>
        <begin position="175"/>
        <end position="194"/>
    </location>
</feature>
<evidence type="ECO:0000256" key="2">
    <source>
        <dbReference type="ARBA" id="ARBA00010581"/>
    </source>
</evidence>
<dbReference type="InterPro" id="IPR024791">
    <property type="entry name" value="Cyt_c/ubiquinol_Oxase_su3"/>
</dbReference>
<evidence type="ECO:0000313" key="9">
    <source>
        <dbReference type="EMBL" id="OBY66332.1"/>
    </source>
</evidence>
<evidence type="ECO:0000256" key="5">
    <source>
        <dbReference type="ARBA" id="ARBA00023136"/>
    </source>
</evidence>
<reference evidence="10" key="1">
    <citation type="submission" date="2016-02" db="EMBL/GenBank/DDBJ databases">
        <authorList>
            <person name="Shin S.-K."/>
            <person name="Yi H."/>
            <person name="Kim E."/>
        </authorList>
    </citation>
    <scope>NUCLEOTIDE SEQUENCE [LARGE SCALE GENOMIC DNA]</scope>
    <source>
        <strain evidence="10">LPB0003</strain>
    </source>
</reference>
<dbReference type="OrthoDB" id="679789at2"/>
<dbReference type="Gene3D" id="1.20.120.80">
    <property type="entry name" value="Cytochrome c oxidase, subunit III, four-helix bundle"/>
    <property type="match status" value="1"/>
</dbReference>
<proteinExistence type="inferred from homology"/>
<keyword evidence="10" id="KW-1185">Reference proteome</keyword>
<dbReference type="KEGG" id="pob:LPB03_07940"/>
<dbReference type="GO" id="GO:0019646">
    <property type="term" value="P:aerobic electron transport chain"/>
    <property type="evidence" value="ECO:0007669"/>
    <property type="project" value="InterPro"/>
</dbReference>
<feature type="transmembrane region" description="Helical" evidence="7">
    <location>
        <begin position="87"/>
        <end position="107"/>
    </location>
</feature>
<dbReference type="EMBL" id="LSFM01000002">
    <property type="protein sequence ID" value="OBY66332.1"/>
    <property type="molecule type" value="Genomic_DNA"/>
</dbReference>
<comment type="caution">
    <text evidence="9">The sequence shown here is derived from an EMBL/GenBank/DDBJ whole genome shotgun (WGS) entry which is preliminary data.</text>
</comment>
<dbReference type="PROSITE" id="PS50253">
    <property type="entry name" value="COX3"/>
    <property type="match status" value="1"/>
</dbReference>
<dbReference type="InterPro" id="IPR000298">
    <property type="entry name" value="Cyt_c_oxidase-like_su3"/>
</dbReference>
<dbReference type="GO" id="GO:0005886">
    <property type="term" value="C:plasma membrane"/>
    <property type="evidence" value="ECO:0007669"/>
    <property type="project" value="UniProtKB-SubCell"/>
</dbReference>
<dbReference type="STRING" id="1774273.LPB03_07940"/>
<keyword evidence="3 6" id="KW-0812">Transmembrane</keyword>
<evidence type="ECO:0000256" key="1">
    <source>
        <dbReference type="ARBA" id="ARBA00004141"/>
    </source>
</evidence>
<evidence type="ECO:0000256" key="3">
    <source>
        <dbReference type="ARBA" id="ARBA00022692"/>
    </source>
</evidence>
<dbReference type="GO" id="GO:0004129">
    <property type="term" value="F:cytochrome-c oxidase activity"/>
    <property type="evidence" value="ECO:0007669"/>
    <property type="project" value="InterPro"/>
</dbReference>
<comment type="similarity">
    <text evidence="2 6">Belongs to the cytochrome c oxidase subunit 3 family.</text>
</comment>
<dbReference type="AlphaFoldDB" id="A0A1B8U3B8"/>
<feature type="domain" description="Heme-copper oxidase subunit III family profile" evidence="8">
    <location>
        <begin position="1"/>
        <end position="195"/>
    </location>
</feature>
<evidence type="ECO:0000313" key="10">
    <source>
        <dbReference type="Proteomes" id="UP000092584"/>
    </source>
</evidence>
<feature type="transmembrane region" description="Helical" evidence="7">
    <location>
        <begin position="127"/>
        <end position="154"/>
    </location>
</feature>
<protein>
    <submittedName>
        <fullName evidence="9">Cytochrome oxidase subunit III</fullName>
    </submittedName>
</protein>
<keyword evidence="4 7" id="KW-1133">Transmembrane helix</keyword>
<dbReference type="PANTHER" id="PTHR11403:SF10">
    <property type="entry name" value="CYTOCHROME C OXIDASE"/>
    <property type="match status" value="1"/>
</dbReference>
<dbReference type="SUPFAM" id="SSF81452">
    <property type="entry name" value="Cytochrome c oxidase subunit III-like"/>
    <property type="match status" value="1"/>
</dbReference>
<dbReference type="InterPro" id="IPR013833">
    <property type="entry name" value="Cyt_c_oxidase_su3_a-hlx"/>
</dbReference>
<organism evidence="9 10">
    <name type="scientific">Polaribacter vadi</name>
    <dbReference type="NCBI Taxonomy" id="1774273"/>
    <lineage>
        <taxon>Bacteria</taxon>
        <taxon>Pseudomonadati</taxon>
        <taxon>Bacteroidota</taxon>
        <taxon>Flavobacteriia</taxon>
        <taxon>Flavobacteriales</taxon>
        <taxon>Flavobacteriaceae</taxon>
    </lineage>
</organism>
<evidence type="ECO:0000256" key="4">
    <source>
        <dbReference type="ARBA" id="ARBA00022989"/>
    </source>
</evidence>
<dbReference type="PANTHER" id="PTHR11403">
    <property type="entry name" value="CYTOCHROME C OXIDASE SUBUNIT III"/>
    <property type="match status" value="1"/>
</dbReference>